<dbReference type="SMART" id="SM00033">
    <property type="entry name" value="CH"/>
    <property type="match status" value="2"/>
</dbReference>
<dbReference type="PANTHER" id="PTHR11915">
    <property type="entry name" value="SPECTRIN/FILAMIN RELATED CYTOSKELETAL PROTEIN"/>
    <property type="match status" value="1"/>
</dbReference>
<accession>A0ABQ8YLA1</accession>
<keyword evidence="4" id="KW-1185">Reference proteome</keyword>
<proteinExistence type="predicted"/>
<feature type="region of interest" description="Disordered" evidence="1">
    <location>
        <begin position="156"/>
        <end position="355"/>
    </location>
</feature>
<feature type="compositionally biased region" description="Basic and acidic residues" evidence="1">
    <location>
        <begin position="156"/>
        <end position="202"/>
    </location>
</feature>
<sequence>MSQDKSIKHQQLEVKFHTIKKDLETFKNAIKENQIEVLKLSGEKVAMIISDLLDLAQEADDALKKEFTKIYYGEEMDQELYDYLCLLPTIDPLQEVGFDLLEMVIPFTGNETVETLDQLMDLYEEIENDTELVLKKIDVCLKIFIPTKSSSLTLREKQQRKLEKQRKKREEKQKRMKEHREREERLKQEQQQRQQEQREIQEQKQFVNDQESKQRQEQLKQRQSQLLGGKKPISNPLGRKPLTKPNLNRTGGTSSSTTTSVSTTSDKKPISNPLGRKPLSNPLGRKPLAKPNLNRTGGTTSSTTTSVSTTGGKKPISSPLGRKPLSNPLGRKPLAKPNLNRTGGTTSTTQKATEKPKPVINICKVYSEDKSFKTLAVKDQTMTEYVQVVAKKRNVENWQDYIIVELENEEEKWIDPALLVRDVLGEWQEKNKTGSTLLFKPKENVAFEMPSSQSTENPFTEGSDESGLLISATHSQQMKMKTFINWLNYTAQNSQVEIPEITDLTTQLMDGKYLALFLEIFLGEKVTGLYLTGLTNYKKSKNISVIFRNLKKQGIDLTGIKEDHIIKKNVDKILELIWLIIKDLAYKEITIEDLFVWAKSTVETVDASIPVRNFDADFHSGLAFNALLFSKDQSLTSPSTLNPQDMQQNLQLAFQTAETNFGIPQLLDPADFILTNIRCDYQSIMTYLYTLQMTLL</sequence>
<dbReference type="Gene3D" id="3.10.20.90">
    <property type="entry name" value="Phosphatidylinositol 3-kinase Catalytic Subunit, Chain A, domain 1"/>
    <property type="match status" value="1"/>
</dbReference>
<protein>
    <submittedName>
        <fullName evidence="3">Spectrin beta chain</fullName>
    </submittedName>
</protein>
<gene>
    <name evidence="3" type="ORF">M0813_20330</name>
</gene>
<dbReference type="InterPro" id="IPR001715">
    <property type="entry name" value="CH_dom"/>
</dbReference>
<dbReference type="Proteomes" id="UP001150062">
    <property type="component" value="Unassembled WGS sequence"/>
</dbReference>
<evidence type="ECO:0000259" key="2">
    <source>
        <dbReference type="PROSITE" id="PS50021"/>
    </source>
</evidence>
<dbReference type="PROSITE" id="PS50021">
    <property type="entry name" value="CH"/>
    <property type="match status" value="2"/>
</dbReference>
<comment type="caution">
    <text evidence="3">The sequence shown here is derived from an EMBL/GenBank/DDBJ whole genome shotgun (WGS) entry which is preliminary data.</text>
</comment>
<organism evidence="3 4">
    <name type="scientific">Anaeramoeba flamelloides</name>
    <dbReference type="NCBI Taxonomy" id="1746091"/>
    <lineage>
        <taxon>Eukaryota</taxon>
        <taxon>Metamonada</taxon>
        <taxon>Anaeramoebidae</taxon>
        <taxon>Anaeramoeba</taxon>
    </lineage>
</organism>
<dbReference type="SUPFAM" id="SSF47576">
    <property type="entry name" value="Calponin-homology domain, CH-domain"/>
    <property type="match status" value="1"/>
</dbReference>
<feature type="domain" description="Calponin-homology (CH)" evidence="2">
    <location>
        <begin position="477"/>
        <end position="585"/>
    </location>
</feature>
<name>A0ABQ8YLA1_9EUKA</name>
<evidence type="ECO:0000313" key="4">
    <source>
        <dbReference type="Proteomes" id="UP001150062"/>
    </source>
</evidence>
<feature type="domain" description="Calponin-homology (CH)" evidence="2">
    <location>
        <begin position="588"/>
        <end position="696"/>
    </location>
</feature>
<feature type="compositionally biased region" description="Low complexity" evidence="1">
    <location>
        <begin position="253"/>
        <end position="264"/>
    </location>
</feature>
<feature type="compositionally biased region" description="Low complexity" evidence="1">
    <location>
        <begin position="296"/>
        <end position="312"/>
    </location>
</feature>
<dbReference type="Pfam" id="PF00307">
    <property type="entry name" value="CH"/>
    <property type="match status" value="2"/>
</dbReference>
<reference evidence="3" key="1">
    <citation type="submission" date="2022-08" db="EMBL/GenBank/DDBJ databases">
        <title>Novel sulfate-reducing endosymbionts in the free-living metamonad Anaeramoeba.</title>
        <authorList>
            <person name="Jerlstrom-Hultqvist J."/>
            <person name="Cepicka I."/>
            <person name="Gallot-Lavallee L."/>
            <person name="Salas-Leiva D."/>
            <person name="Curtis B.A."/>
            <person name="Zahonova K."/>
            <person name="Pipaliya S."/>
            <person name="Dacks J."/>
            <person name="Roger A.J."/>
        </authorList>
    </citation>
    <scope>NUCLEOTIDE SEQUENCE</scope>
    <source>
        <strain evidence="3">Schooner1</strain>
    </source>
</reference>
<dbReference type="Gene3D" id="1.10.418.10">
    <property type="entry name" value="Calponin-like domain"/>
    <property type="match status" value="2"/>
</dbReference>
<feature type="compositionally biased region" description="Basic and acidic residues" evidence="1">
    <location>
        <begin position="210"/>
        <end position="220"/>
    </location>
</feature>
<dbReference type="InterPro" id="IPR036872">
    <property type="entry name" value="CH_dom_sf"/>
</dbReference>
<evidence type="ECO:0000313" key="3">
    <source>
        <dbReference type="EMBL" id="KAJ6245377.1"/>
    </source>
</evidence>
<evidence type="ECO:0000256" key="1">
    <source>
        <dbReference type="SAM" id="MobiDB-lite"/>
    </source>
</evidence>
<dbReference type="EMBL" id="JAOAOG010000145">
    <property type="protein sequence ID" value="KAJ6245377.1"/>
    <property type="molecule type" value="Genomic_DNA"/>
</dbReference>